<feature type="domain" description="Xylose isomerase-like TIM barrel" evidence="1">
    <location>
        <begin position="22"/>
        <end position="274"/>
    </location>
</feature>
<reference evidence="2 3" key="1">
    <citation type="submission" date="2020-04" db="EMBL/GenBank/DDBJ databases">
        <title>Paenibacillus algicola sp. nov., a novel marine bacterium producing alginate lyase.</title>
        <authorList>
            <person name="Huang H."/>
        </authorList>
    </citation>
    <scope>NUCLEOTIDE SEQUENCE [LARGE SCALE GENOMIC DNA]</scope>
    <source>
        <strain evidence="2 3">L7-75</strain>
    </source>
</reference>
<name>A0A848M5J0_PAELE</name>
<evidence type="ECO:0000313" key="3">
    <source>
        <dbReference type="Proteomes" id="UP000565468"/>
    </source>
</evidence>
<dbReference type="InterPro" id="IPR050312">
    <property type="entry name" value="IolE/XylAMocC-like"/>
</dbReference>
<proteinExistence type="predicted"/>
<dbReference type="EMBL" id="JABBPN010000002">
    <property type="protein sequence ID" value="NMO94874.1"/>
    <property type="molecule type" value="Genomic_DNA"/>
</dbReference>
<keyword evidence="3" id="KW-1185">Reference proteome</keyword>
<dbReference type="PANTHER" id="PTHR12110">
    <property type="entry name" value="HYDROXYPYRUVATE ISOMERASE"/>
    <property type="match status" value="1"/>
</dbReference>
<organism evidence="2 3">
    <name type="scientific">Paenibacillus lemnae</name>
    <dbReference type="NCBI Taxonomy" id="1330551"/>
    <lineage>
        <taxon>Bacteria</taxon>
        <taxon>Bacillati</taxon>
        <taxon>Bacillota</taxon>
        <taxon>Bacilli</taxon>
        <taxon>Bacillales</taxon>
        <taxon>Paenibacillaceae</taxon>
        <taxon>Paenibacillus</taxon>
    </lineage>
</organism>
<dbReference type="InterPro" id="IPR036237">
    <property type="entry name" value="Xyl_isomerase-like_sf"/>
</dbReference>
<keyword evidence="2" id="KW-0413">Isomerase</keyword>
<evidence type="ECO:0000259" key="1">
    <source>
        <dbReference type="Pfam" id="PF01261"/>
    </source>
</evidence>
<evidence type="ECO:0000313" key="2">
    <source>
        <dbReference type="EMBL" id="NMO94874.1"/>
    </source>
</evidence>
<dbReference type="AlphaFoldDB" id="A0A848M5J0"/>
<protein>
    <submittedName>
        <fullName evidence="2">Sugar phosphate isomerase/epimerase</fullName>
    </submittedName>
</protein>
<dbReference type="Proteomes" id="UP000565468">
    <property type="component" value="Unassembled WGS sequence"/>
</dbReference>
<dbReference type="Pfam" id="PF01261">
    <property type="entry name" value="AP_endonuc_2"/>
    <property type="match status" value="1"/>
</dbReference>
<dbReference type="GO" id="GO:0016853">
    <property type="term" value="F:isomerase activity"/>
    <property type="evidence" value="ECO:0007669"/>
    <property type="project" value="UniProtKB-KW"/>
</dbReference>
<dbReference type="PANTHER" id="PTHR12110:SF41">
    <property type="entry name" value="INOSOSE DEHYDRATASE"/>
    <property type="match status" value="1"/>
</dbReference>
<comment type="caution">
    <text evidence="2">The sequence shown here is derived from an EMBL/GenBank/DDBJ whole genome shotgun (WGS) entry which is preliminary data.</text>
</comment>
<dbReference type="RefSeq" id="WP_169503581.1">
    <property type="nucleotide sequence ID" value="NZ_JABBPN010000002.1"/>
</dbReference>
<gene>
    <name evidence="2" type="ORF">HII30_03600</name>
</gene>
<dbReference type="SUPFAM" id="SSF51658">
    <property type="entry name" value="Xylose isomerase-like"/>
    <property type="match status" value="1"/>
</dbReference>
<dbReference type="InterPro" id="IPR013022">
    <property type="entry name" value="Xyl_isomerase-like_TIM-brl"/>
</dbReference>
<dbReference type="Gene3D" id="3.20.20.150">
    <property type="entry name" value="Divalent-metal-dependent TIM barrel enzymes"/>
    <property type="match status" value="1"/>
</dbReference>
<accession>A0A848M5J0</accession>
<sequence>MKFSIFTVSTPELSPEQLVTSAREAGVEAVEWRFKEIPQDALQEEPSYWRHNRCSIDPAGSEEEWLTFKQIAEKENIRTLAVVPYLSCGDIENTRRVLRAAQLLGADYIRAGVPAYDRSANYNTLFHQCKEYLAQVEGLAAEYGVKALVETHHNTIAPSASLAHRLVSQFNPEHIGVLYDPGNMVYEGYENYKMGLELLGPYLAHVHVKNAAHVSSITGEGDRTEWKQDWSPLAQGAVSWPQVLADLKSVGYDGYFGIEDFSGTLASPDMMKSIVEQMKEWSA</sequence>